<dbReference type="EMBL" id="JBEZNA010000099">
    <property type="protein sequence ID" value="MEU9581078.1"/>
    <property type="molecule type" value="Genomic_DNA"/>
</dbReference>
<evidence type="ECO:0000313" key="3">
    <source>
        <dbReference type="Proteomes" id="UP001551584"/>
    </source>
</evidence>
<organism evidence="2 3">
    <name type="scientific">Streptomyces chilikensis</name>
    <dbReference type="NCBI Taxonomy" id="1194079"/>
    <lineage>
        <taxon>Bacteria</taxon>
        <taxon>Bacillati</taxon>
        <taxon>Actinomycetota</taxon>
        <taxon>Actinomycetes</taxon>
        <taxon>Kitasatosporales</taxon>
        <taxon>Streptomycetaceae</taxon>
        <taxon>Streptomyces</taxon>
    </lineage>
</organism>
<comment type="caution">
    <text evidence="2">The sequence shown here is derived from an EMBL/GenBank/DDBJ whole genome shotgun (WGS) entry which is preliminary data.</text>
</comment>
<evidence type="ECO:0000256" key="1">
    <source>
        <dbReference type="SAM" id="MobiDB-lite"/>
    </source>
</evidence>
<evidence type="ECO:0000313" key="2">
    <source>
        <dbReference type="EMBL" id="MEU9581078.1"/>
    </source>
</evidence>
<dbReference type="RefSeq" id="WP_359277389.1">
    <property type="nucleotide sequence ID" value="NZ_JBEZNA010000099.1"/>
</dbReference>
<accession>A0ABV3EXX8</accession>
<reference evidence="2 3" key="1">
    <citation type="submission" date="2024-06" db="EMBL/GenBank/DDBJ databases">
        <title>The Natural Products Discovery Center: Release of the First 8490 Sequenced Strains for Exploring Actinobacteria Biosynthetic Diversity.</title>
        <authorList>
            <person name="Kalkreuter E."/>
            <person name="Kautsar S.A."/>
            <person name="Yang D."/>
            <person name="Bader C.D."/>
            <person name="Teijaro C.N."/>
            <person name="Fluegel L."/>
            <person name="Davis C.M."/>
            <person name="Simpson J.R."/>
            <person name="Lauterbach L."/>
            <person name="Steele A.D."/>
            <person name="Gui C."/>
            <person name="Meng S."/>
            <person name="Li G."/>
            <person name="Viehrig K."/>
            <person name="Ye F."/>
            <person name="Su P."/>
            <person name="Kiefer A.F."/>
            <person name="Nichols A."/>
            <person name="Cepeda A.J."/>
            <person name="Yan W."/>
            <person name="Fan B."/>
            <person name="Jiang Y."/>
            <person name="Adhikari A."/>
            <person name="Zheng C.-J."/>
            <person name="Schuster L."/>
            <person name="Cowan T.M."/>
            <person name="Smanski M.J."/>
            <person name="Chevrette M.G."/>
            <person name="De Carvalho L.P.S."/>
            <person name="Shen B."/>
        </authorList>
    </citation>
    <scope>NUCLEOTIDE SEQUENCE [LARGE SCALE GENOMIC DNA]</scope>
    <source>
        <strain evidence="2 3">NPDC048117</strain>
    </source>
</reference>
<name>A0ABV3EXX8_9ACTN</name>
<dbReference type="Proteomes" id="UP001551584">
    <property type="component" value="Unassembled WGS sequence"/>
</dbReference>
<sequence>MESAGADARAAEPDAGEGTAASDADVDLDRRGNGRVEYPAGPAGEDLAVALSCRGDGVIEVRLPGVGASFSQDCREDEVVPYEHRLGVDGAERAGTAVVEAPQAVRWTVTVQRREPLAAQ</sequence>
<keyword evidence="3" id="KW-1185">Reference proteome</keyword>
<gene>
    <name evidence="2" type="ORF">AB0D95_28055</name>
</gene>
<proteinExistence type="predicted"/>
<protein>
    <submittedName>
        <fullName evidence="2">Uncharacterized protein</fullName>
    </submittedName>
</protein>
<feature type="region of interest" description="Disordered" evidence="1">
    <location>
        <begin position="1"/>
        <end position="42"/>
    </location>
</feature>